<proteinExistence type="predicted"/>
<organism evidence="2">
    <name type="scientific">Oryza brachyantha</name>
    <name type="common">malo sina</name>
    <dbReference type="NCBI Taxonomy" id="4533"/>
    <lineage>
        <taxon>Eukaryota</taxon>
        <taxon>Viridiplantae</taxon>
        <taxon>Streptophyta</taxon>
        <taxon>Embryophyta</taxon>
        <taxon>Tracheophyta</taxon>
        <taxon>Spermatophyta</taxon>
        <taxon>Magnoliopsida</taxon>
        <taxon>Liliopsida</taxon>
        <taxon>Poales</taxon>
        <taxon>Poaceae</taxon>
        <taxon>BOP clade</taxon>
        <taxon>Oryzoideae</taxon>
        <taxon>Oryzeae</taxon>
        <taxon>Oryzinae</taxon>
        <taxon>Oryza</taxon>
    </lineage>
</organism>
<reference evidence="2" key="2">
    <citation type="submission" date="2013-04" db="UniProtKB">
        <authorList>
            <consortium name="EnsemblPlants"/>
        </authorList>
    </citation>
    <scope>IDENTIFICATION</scope>
</reference>
<evidence type="ECO:0000313" key="3">
    <source>
        <dbReference type="Proteomes" id="UP000006038"/>
    </source>
</evidence>
<feature type="compositionally biased region" description="Basic and acidic residues" evidence="1">
    <location>
        <begin position="134"/>
        <end position="146"/>
    </location>
</feature>
<dbReference type="AlphaFoldDB" id="J3KZH6"/>
<dbReference type="eggNOG" id="ENOG502R4QS">
    <property type="taxonomic scope" value="Eukaryota"/>
</dbReference>
<accession>J3KZH6</accession>
<reference evidence="2" key="1">
    <citation type="journal article" date="2013" name="Nat. Commun.">
        <title>Whole-genome sequencing of Oryza brachyantha reveals mechanisms underlying Oryza genome evolution.</title>
        <authorList>
            <person name="Chen J."/>
            <person name="Huang Q."/>
            <person name="Gao D."/>
            <person name="Wang J."/>
            <person name="Lang Y."/>
            <person name="Liu T."/>
            <person name="Li B."/>
            <person name="Bai Z."/>
            <person name="Luis Goicoechea J."/>
            <person name="Liang C."/>
            <person name="Chen C."/>
            <person name="Zhang W."/>
            <person name="Sun S."/>
            <person name="Liao Y."/>
            <person name="Zhang X."/>
            <person name="Yang L."/>
            <person name="Song C."/>
            <person name="Wang M."/>
            <person name="Shi J."/>
            <person name="Liu G."/>
            <person name="Liu J."/>
            <person name="Zhou H."/>
            <person name="Zhou W."/>
            <person name="Yu Q."/>
            <person name="An N."/>
            <person name="Chen Y."/>
            <person name="Cai Q."/>
            <person name="Wang B."/>
            <person name="Liu B."/>
            <person name="Min J."/>
            <person name="Huang Y."/>
            <person name="Wu H."/>
            <person name="Li Z."/>
            <person name="Zhang Y."/>
            <person name="Yin Y."/>
            <person name="Song W."/>
            <person name="Jiang J."/>
            <person name="Jackson S.A."/>
            <person name="Wing R.A."/>
            <person name="Wang J."/>
            <person name="Chen M."/>
        </authorList>
    </citation>
    <scope>NUCLEOTIDE SEQUENCE [LARGE SCALE GENOMIC DNA]</scope>
    <source>
        <strain evidence="2">cv. IRGC 101232</strain>
    </source>
</reference>
<evidence type="ECO:0000256" key="1">
    <source>
        <dbReference type="SAM" id="MobiDB-lite"/>
    </source>
</evidence>
<dbReference type="Gramene" id="OB01G23820.1">
    <property type="protein sequence ID" value="OB01G23820.1"/>
    <property type="gene ID" value="OB01G23820"/>
</dbReference>
<keyword evidence="3" id="KW-1185">Reference proteome</keyword>
<feature type="compositionally biased region" description="Basic and acidic residues" evidence="1">
    <location>
        <begin position="264"/>
        <end position="304"/>
    </location>
</feature>
<dbReference type="HOGENOM" id="CLU_768092_0_0_1"/>
<feature type="region of interest" description="Disordered" evidence="1">
    <location>
        <begin position="159"/>
        <end position="323"/>
    </location>
</feature>
<dbReference type="Proteomes" id="UP000006038">
    <property type="component" value="Chromosome 1"/>
</dbReference>
<feature type="region of interest" description="Disordered" evidence="1">
    <location>
        <begin position="85"/>
        <end position="147"/>
    </location>
</feature>
<dbReference type="EnsemblPlants" id="OB01G23820.1">
    <property type="protein sequence ID" value="OB01G23820.1"/>
    <property type="gene ID" value="OB01G23820"/>
</dbReference>
<evidence type="ECO:0000313" key="2">
    <source>
        <dbReference type="EnsemblPlants" id="OB01G23820.1"/>
    </source>
</evidence>
<protein>
    <submittedName>
        <fullName evidence="2">Uncharacterized protein</fullName>
    </submittedName>
</protein>
<feature type="compositionally biased region" description="Basic and acidic residues" evidence="1">
    <location>
        <begin position="159"/>
        <end position="206"/>
    </location>
</feature>
<sequence length="361" mass="39429">MSSEEGREDERLHGHELDQDVERRPGCVLERVADRVADHRRLVSFRSLGTQRLGMVRCTNLDIFLGVVPGSTTVGSRVTCLHAGDEGAGEEAGERLDAEEGAGEQRRQQHERPGGHHLPERRVGGDADAPGIVRRGEPLRQPRDGGELPAHLLHHLQRRAADAPHRHRREPVGEHRADDQPHEHLGAQHVDRRQPRPAHERAEQRQRHQRRRSDGEPLPDCSGGVSGGVQGVGSLPDPVAHAGHLGDPAGVVAYRPVGVDGEPGGDRAEHPKRGDGNAIDGGKREADIDGDGHGEHRHDDRLVPEGEPEDDVRRRAGPAGVGDVPHRAALPKLGGVNNCKTLITLYDTKSFFIIFIFSLKF</sequence>
<feature type="compositionally biased region" description="Basic and acidic residues" evidence="1">
    <location>
        <begin position="92"/>
        <end position="125"/>
    </location>
</feature>
<name>J3KZH6_ORYBR</name>